<proteinExistence type="predicted"/>
<feature type="chain" id="PRO_5031245787" description="FlgD/Vpr Ig-like domain-containing protein" evidence="1">
    <location>
        <begin position="31"/>
        <end position="1238"/>
    </location>
</feature>
<dbReference type="AlphaFoldDB" id="A0A7X1B1K1"/>
<feature type="signal peptide" evidence="1">
    <location>
        <begin position="1"/>
        <end position="30"/>
    </location>
</feature>
<reference evidence="3 4" key="1">
    <citation type="submission" date="2020-07" db="EMBL/GenBank/DDBJ databases">
        <authorList>
            <person name="Feng X."/>
        </authorList>
    </citation>
    <scope>NUCLEOTIDE SEQUENCE [LARGE SCALE GENOMIC DNA]</scope>
    <source>
        <strain evidence="3 4">JCM14086</strain>
    </source>
</reference>
<dbReference type="Gene3D" id="2.130.10.10">
    <property type="entry name" value="YVTN repeat-like/Quinoprotein amine dehydrogenase"/>
    <property type="match status" value="1"/>
</dbReference>
<dbReference type="Proteomes" id="UP000525652">
    <property type="component" value="Unassembled WGS sequence"/>
</dbReference>
<dbReference type="Pfam" id="PF13860">
    <property type="entry name" value="FlgD_ig"/>
    <property type="match status" value="1"/>
</dbReference>
<evidence type="ECO:0000313" key="3">
    <source>
        <dbReference type="EMBL" id="MBC2603774.1"/>
    </source>
</evidence>
<evidence type="ECO:0000259" key="2">
    <source>
        <dbReference type="Pfam" id="PF13860"/>
    </source>
</evidence>
<dbReference type="Gene3D" id="2.60.40.1190">
    <property type="match status" value="1"/>
</dbReference>
<dbReference type="InterPro" id="IPR025965">
    <property type="entry name" value="FlgD/Vpr_Ig-like"/>
</dbReference>
<dbReference type="EMBL" id="JACHVA010000132">
    <property type="protein sequence ID" value="MBC2603774.1"/>
    <property type="molecule type" value="Genomic_DNA"/>
</dbReference>
<comment type="caution">
    <text evidence="3">The sequence shown here is derived from an EMBL/GenBank/DDBJ whole genome shotgun (WGS) entry which is preliminary data.</text>
</comment>
<evidence type="ECO:0000313" key="4">
    <source>
        <dbReference type="Proteomes" id="UP000525652"/>
    </source>
</evidence>
<evidence type="ECO:0000256" key="1">
    <source>
        <dbReference type="SAM" id="SignalP"/>
    </source>
</evidence>
<name>A0A7X1B1K1_9BACT</name>
<dbReference type="RefSeq" id="WP_185694393.1">
    <property type="nucleotide sequence ID" value="NZ_JACHVA010000132.1"/>
</dbReference>
<gene>
    <name evidence="3" type="ORF">H5P30_18500</name>
</gene>
<protein>
    <recommendedName>
        <fullName evidence="2">FlgD/Vpr Ig-like domain-containing protein</fullName>
    </recommendedName>
</protein>
<dbReference type="SUPFAM" id="SSF101898">
    <property type="entry name" value="NHL repeat"/>
    <property type="match status" value="1"/>
</dbReference>
<keyword evidence="4" id="KW-1185">Reference proteome</keyword>
<dbReference type="InterPro" id="IPR015943">
    <property type="entry name" value="WD40/YVTN_repeat-like_dom_sf"/>
</dbReference>
<dbReference type="Gene3D" id="2.60.40.4070">
    <property type="match status" value="1"/>
</dbReference>
<accession>A0A7X1B1K1</accession>
<keyword evidence="1" id="KW-0732">Signal</keyword>
<organism evidence="3 4">
    <name type="scientific">Puniceicoccus vermicola</name>
    <dbReference type="NCBI Taxonomy" id="388746"/>
    <lineage>
        <taxon>Bacteria</taxon>
        <taxon>Pseudomonadati</taxon>
        <taxon>Verrucomicrobiota</taxon>
        <taxon>Opitutia</taxon>
        <taxon>Puniceicoccales</taxon>
        <taxon>Puniceicoccaceae</taxon>
        <taxon>Puniceicoccus</taxon>
    </lineage>
</organism>
<sequence>MPLRNCFPVTRLLFLLTCLFAVFGCVQDMAGEAETVDQGSISTQGSLEWIEVSSGTSPSVAYALDLSDSDAIEVRVRVESMKGGWPSPEVELGAFAGKTVKLNPSEAKQVPLENGKEFAFSLSKKSLGSDLKALRMAFAVRWINPNGEVAQAENFWMKEGIAPFAPVGSDPDRWKAFSLAEYERLMENLAEQIRISWDQPMDGVATVVINDADGRRVRNLVSGKTFDQGRHTEVWDGLDENGNLVEPGDYQWEVVSHPGITPEFKMSYYNPGNPGWKDGPTSLWLGDHSAPEAAATNGELIALGCPIAESGNNIVIVDQEGNKLNDANTSPHMGHGRIFLAMDDSRFYALCEGAPSYSKIRKDEDGNEYLYASLNLIAWNLEDGREHRYQNGRETYQVVREYRLDPSAGGRHAVVHNLRGAVFLKGKLYVSLYDDDLIIALDPETGEEVDSLAIEKPGALATDGKQLLAYSGQDLVSFQDPVNDPQFQPLFRPALSEERAEQGLHPVGSALALSPDGIVYVADNGVDQNIKVYDLAGNDLGQIGQTGGGVEEGTWVPDAVRLPTGLALDDTNQLWVAENHFRPKRISVWNAGEQQLEKELFGPSHYGASGAGFDTADISQWLGGGASWDIDIDSGEVEIESVLFSGHKPEMPTYRFYPFSAWYLHQDGRTFIISKDAVMRLYEMMPNGSLKLWAMFGALHGYEAESPRWWVPEVFTQHPQLKEVLADFDEPVGPYDNFRNAPKASKGGRELSVMWIDRNGDDQAQLEEVQVAGDADHRMHGSIWGYHFENTLDWKLWVSLADGEEGIGNLTFNGWLPSGAPDWNFEEAVMNAEAVPGLNMRNSQSFLVDSQGRMLFNSHPMYGVSADNEVEWTFPNDWTGVHGSHKAPLPETGVLQGSLSYLGMAPLDEKGDVTVINGNHGRFFVMTTDGIYLDEMFQDVRLSRDASAYRIGGECFGGYFGRDQESRRYILQSGHSDYRIFEIHGLDEVERQGGSLPVSAEQVKAAQKILEKEQAETKVIREAVIPSGQLRVVAEWGDASERFPYGKVEAVRSGDDLVLRYSVKDPSPWVNNGKDRNLLFKTGDVVVFEFSTDPEAPRRRSEPVVGDKRLMIAPFEGESVVILLDYRVPGTTDPVSFSSPWRSALVDQVEVLDDATVDVKTDRQGYMLEARIPVAGLGLPSDGTSANLLGDFGVIYGDEGGNINVLRSYWSNDATGLVNDVPGETMINPALWGELNWE</sequence>
<dbReference type="PROSITE" id="PS51257">
    <property type="entry name" value="PROKAR_LIPOPROTEIN"/>
    <property type="match status" value="1"/>
</dbReference>
<feature type="domain" description="FlgD/Vpr Ig-like" evidence="2">
    <location>
        <begin position="197"/>
        <end position="256"/>
    </location>
</feature>